<evidence type="ECO:0000313" key="4">
    <source>
        <dbReference type="Proteomes" id="UP000728032"/>
    </source>
</evidence>
<reference evidence="3" key="1">
    <citation type="submission" date="2020-11" db="EMBL/GenBank/DDBJ databases">
        <authorList>
            <person name="Tran Van P."/>
        </authorList>
    </citation>
    <scope>NUCLEOTIDE SEQUENCE</scope>
</reference>
<organism evidence="3">
    <name type="scientific">Oppiella nova</name>
    <dbReference type="NCBI Taxonomy" id="334625"/>
    <lineage>
        <taxon>Eukaryota</taxon>
        <taxon>Metazoa</taxon>
        <taxon>Ecdysozoa</taxon>
        <taxon>Arthropoda</taxon>
        <taxon>Chelicerata</taxon>
        <taxon>Arachnida</taxon>
        <taxon>Acari</taxon>
        <taxon>Acariformes</taxon>
        <taxon>Sarcoptiformes</taxon>
        <taxon>Oribatida</taxon>
        <taxon>Brachypylina</taxon>
        <taxon>Oppioidea</taxon>
        <taxon>Oppiidae</taxon>
        <taxon>Oppiella</taxon>
    </lineage>
</organism>
<dbReference type="InterPro" id="IPR018797">
    <property type="entry name" value="FAM98"/>
</dbReference>
<dbReference type="GO" id="GO:0072669">
    <property type="term" value="C:tRNA-splicing ligase complex"/>
    <property type="evidence" value="ECO:0007669"/>
    <property type="project" value="TreeGrafter"/>
</dbReference>
<dbReference type="OrthoDB" id="512356at2759"/>
<comment type="similarity">
    <text evidence="1">Belongs to the FAM98 family.</text>
</comment>
<dbReference type="PANTHER" id="PTHR31353:SF1">
    <property type="entry name" value="PROTEIN FAM98B"/>
    <property type="match status" value="1"/>
</dbReference>
<gene>
    <name evidence="3" type="ORF">ONB1V03_LOCUS15824</name>
</gene>
<accession>A0A7R9QVZ8</accession>
<dbReference type="AlphaFoldDB" id="A0A7R9QVZ8"/>
<proteinExistence type="inferred from homology"/>
<evidence type="ECO:0008006" key="5">
    <source>
        <dbReference type="Google" id="ProtNLM"/>
    </source>
</evidence>
<dbReference type="Pfam" id="PF10239">
    <property type="entry name" value="DUF2465"/>
    <property type="match status" value="1"/>
</dbReference>
<dbReference type="EMBL" id="CAJPVJ010016868">
    <property type="protein sequence ID" value="CAG2176390.1"/>
    <property type="molecule type" value="Genomic_DNA"/>
</dbReference>
<name>A0A7R9QVZ8_9ACAR</name>
<evidence type="ECO:0000256" key="2">
    <source>
        <dbReference type="SAM" id="MobiDB-lite"/>
    </source>
</evidence>
<feature type="non-terminal residue" evidence="3">
    <location>
        <position position="317"/>
    </location>
</feature>
<dbReference type="PANTHER" id="PTHR31353">
    <property type="entry name" value="FAM98"/>
    <property type="match status" value="1"/>
</dbReference>
<sequence>MTLEDEILDSLQDLDYPDFSAIDTNVSLLTQLQTFSAIISWISSQLQKSQRLESFVNPIKDESESMSLKIELNSLLRELKSPLIDMSFAENDNKLLILNSLCGQLFASRMDCVNQKSGSNKSMNILANESQTAKDLKTILITLGMGRPPDSITSGLLFKKMRDNLIQRLSQQKITIEDSLLFPEGLTLSPDQWKTLEAINEDLKKDYTIRREMLLRRCDCTVGAFKWKSDNVSDESKAIEKQITEKYESRRQKLSITPNVLMSSALAARQSDCDLLVNAMVSHKSVNCLIPVPQTTGLANKGRQQQKQQQMQEIHKH</sequence>
<evidence type="ECO:0000256" key="1">
    <source>
        <dbReference type="ARBA" id="ARBA00007218"/>
    </source>
</evidence>
<evidence type="ECO:0000313" key="3">
    <source>
        <dbReference type="EMBL" id="CAD7659228.1"/>
    </source>
</evidence>
<feature type="compositionally biased region" description="Low complexity" evidence="2">
    <location>
        <begin position="305"/>
        <end position="317"/>
    </location>
</feature>
<protein>
    <recommendedName>
        <fullName evidence="5">Protein FAM98A</fullName>
    </recommendedName>
</protein>
<dbReference type="EMBL" id="OC931693">
    <property type="protein sequence ID" value="CAD7659228.1"/>
    <property type="molecule type" value="Genomic_DNA"/>
</dbReference>
<dbReference type="Proteomes" id="UP000728032">
    <property type="component" value="Unassembled WGS sequence"/>
</dbReference>
<keyword evidence="4" id="KW-1185">Reference proteome</keyword>
<feature type="region of interest" description="Disordered" evidence="2">
    <location>
        <begin position="298"/>
        <end position="317"/>
    </location>
</feature>